<dbReference type="PROSITE" id="PS51257">
    <property type="entry name" value="PROKAR_LIPOPROTEIN"/>
    <property type="match status" value="1"/>
</dbReference>
<dbReference type="InterPro" id="IPR013097">
    <property type="entry name" value="Dabb"/>
</dbReference>
<sequence length="141" mass="15744">MKRRLFLGAGIAGLSSSILTSCNFSTTSQAGESTKNQGTIVHQVYFWLKEGITSEEEKDFLEFFKILKTVPGIKTFTVGKPASTNPRPVVDNSFSYSITVTFDNLADINVYETHSIHTEAVAAYSKYWTKVEVKDSEIIEF</sequence>
<dbReference type="PROSITE" id="PS51502">
    <property type="entry name" value="S_R_A_B_BARREL"/>
    <property type="match status" value="1"/>
</dbReference>
<dbReference type="InterPro" id="IPR011008">
    <property type="entry name" value="Dimeric_a/b-barrel"/>
</dbReference>
<dbReference type="EMBL" id="SMBZ01000076">
    <property type="protein sequence ID" value="TCV05316.1"/>
    <property type="molecule type" value="Genomic_DNA"/>
</dbReference>
<protein>
    <submittedName>
        <fullName evidence="2">Stress responsive alpha/beta barrel protein</fullName>
    </submittedName>
</protein>
<evidence type="ECO:0000259" key="1">
    <source>
        <dbReference type="PROSITE" id="PS51502"/>
    </source>
</evidence>
<reference evidence="2 3" key="1">
    <citation type="submission" date="2019-03" db="EMBL/GenBank/DDBJ databases">
        <title>Genomic Encyclopedia of Type Strains, Phase IV (KMG-IV): sequencing the most valuable type-strain genomes for metagenomic binning, comparative biology and taxonomic classification.</title>
        <authorList>
            <person name="Goeker M."/>
        </authorList>
    </citation>
    <scope>NUCLEOTIDE SEQUENCE [LARGE SCALE GENOMIC DNA]</scope>
    <source>
        <strain evidence="2 3">DSM 22362</strain>
    </source>
</reference>
<keyword evidence="3" id="KW-1185">Reference proteome</keyword>
<organism evidence="2 3">
    <name type="scientific">Sphingobacterium alimentarium</name>
    <dbReference type="NCBI Taxonomy" id="797292"/>
    <lineage>
        <taxon>Bacteria</taxon>
        <taxon>Pseudomonadati</taxon>
        <taxon>Bacteroidota</taxon>
        <taxon>Sphingobacteriia</taxon>
        <taxon>Sphingobacteriales</taxon>
        <taxon>Sphingobacteriaceae</taxon>
        <taxon>Sphingobacterium</taxon>
    </lineage>
</organism>
<dbReference type="AlphaFoldDB" id="A0A4R3VLT6"/>
<accession>A0A4R3VLT6</accession>
<name>A0A4R3VLT6_9SPHI</name>
<proteinExistence type="predicted"/>
<gene>
    <name evidence="2" type="ORF">EDC17_10765</name>
</gene>
<dbReference type="Proteomes" id="UP000295197">
    <property type="component" value="Unassembled WGS sequence"/>
</dbReference>
<dbReference type="Pfam" id="PF07876">
    <property type="entry name" value="Dabb"/>
    <property type="match status" value="1"/>
</dbReference>
<dbReference type="RefSeq" id="WP_132779246.1">
    <property type="nucleotide sequence ID" value="NZ_SMBZ01000076.1"/>
</dbReference>
<dbReference type="OrthoDB" id="7189263at2"/>
<evidence type="ECO:0000313" key="2">
    <source>
        <dbReference type="EMBL" id="TCV05316.1"/>
    </source>
</evidence>
<dbReference type="SMART" id="SM00886">
    <property type="entry name" value="Dabb"/>
    <property type="match status" value="1"/>
</dbReference>
<dbReference type="Gene3D" id="3.30.70.100">
    <property type="match status" value="1"/>
</dbReference>
<evidence type="ECO:0000313" key="3">
    <source>
        <dbReference type="Proteomes" id="UP000295197"/>
    </source>
</evidence>
<dbReference type="SUPFAM" id="SSF54909">
    <property type="entry name" value="Dimeric alpha+beta barrel"/>
    <property type="match status" value="1"/>
</dbReference>
<comment type="caution">
    <text evidence="2">The sequence shown here is derived from an EMBL/GenBank/DDBJ whole genome shotgun (WGS) entry which is preliminary data.</text>
</comment>
<feature type="domain" description="Stress-response A/B barrel" evidence="1">
    <location>
        <begin position="40"/>
        <end position="136"/>
    </location>
</feature>